<keyword evidence="1" id="KW-0472">Membrane</keyword>
<dbReference type="AlphaFoldDB" id="A0A9X9A5U0"/>
<dbReference type="PANTHER" id="PTHR10590">
    <property type="entry name" value="SODIUM/NUCLEOSIDE COTRANSPORTER"/>
    <property type="match status" value="1"/>
</dbReference>
<protein>
    <submittedName>
        <fullName evidence="3">NupC/NupG family nucleoside CNT transporter</fullName>
    </submittedName>
</protein>
<dbReference type="EMBL" id="SZOH01002078">
    <property type="protein sequence ID" value="TKI97081.1"/>
    <property type="molecule type" value="Genomic_DNA"/>
</dbReference>
<keyword evidence="1" id="KW-0812">Transmembrane</keyword>
<gene>
    <name evidence="3" type="ORF">FC695_25490</name>
</gene>
<comment type="caution">
    <text evidence="3">The sequence shown here is derived from an EMBL/GenBank/DDBJ whole genome shotgun (WGS) entry which is preliminary data.</text>
</comment>
<dbReference type="InterPro" id="IPR002668">
    <property type="entry name" value="CNT_N_dom"/>
</dbReference>
<dbReference type="GO" id="GO:0015293">
    <property type="term" value="F:symporter activity"/>
    <property type="evidence" value="ECO:0007669"/>
    <property type="project" value="TreeGrafter"/>
</dbReference>
<name>A0A9X9A5U0_BACCE</name>
<evidence type="ECO:0000256" key="1">
    <source>
        <dbReference type="SAM" id="Phobius"/>
    </source>
</evidence>
<accession>A0A9X9A5U0</accession>
<dbReference type="Pfam" id="PF01773">
    <property type="entry name" value="Nucleos_tra2_N"/>
    <property type="match status" value="1"/>
</dbReference>
<evidence type="ECO:0000259" key="2">
    <source>
        <dbReference type="Pfam" id="PF01773"/>
    </source>
</evidence>
<feature type="transmembrane region" description="Helical" evidence="1">
    <location>
        <begin position="89"/>
        <end position="110"/>
    </location>
</feature>
<dbReference type="PANTHER" id="PTHR10590:SF23">
    <property type="entry name" value="NUPC_NUPG FAMILY NUCLEOSIDE CNT TRANSPORTER"/>
    <property type="match status" value="1"/>
</dbReference>
<evidence type="ECO:0000313" key="4">
    <source>
        <dbReference type="Proteomes" id="UP000308444"/>
    </source>
</evidence>
<reference evidence="3 4" key="1">
    <citation type="journal article" date="2019" name="Environ. Microbiol.">
        <title>An active ?-lactamase is a part of an orchestrated cell wall stress resistance network of Bacillus subtilis and related rhizosphere species.</title>
        <authorList>
            <person name="Bucher T."/>
            <person name="Keren-Paz A."/>
            <person name="Hausser J."/>
            <person name="Olender T."/>
            <person name="Cytryn E."/>
            <person name="Kolodkin-Gal I."/>
        </authorList>
    </citation>
    <scope>NUCLEOTIDE SEQUENCE [LARGE SCALE GENOMIC DNA]</scope>
    <source>
        <strain evidence="3 4">I32</strain>
    </source>
</reference>
<dbReference type="Proteomes" id="UP000308444">
    <property type="component" value="Unassembled WGS sequence"/>
</dbReference>
<feature type="non-terminal residue" evidence="3">
    <location>
        <position position="135"/>
    </location>
</feature>
<sequence length="135" mass="15367">MKFITFFVGLIVVFLLAYIASNNKKHIKFKPIFIMLIIQLILTYLLLNTEIGLILIRIISSLFTKLLEYAADGINFVFGGLANKGEMPLFLTVLLPIVFISVLIGILQHFKILPFFIRWIGYFLSKINGLGKLES</sequence>
<feature type="transmembrane region" description="Helical" evidence="1">
    <location>
        <begin position="6"/>
        <end position="21"/>
    </location>
</feature>
<dbReference type="GO" id="GO:0005886">
    <property type="term" value="C:plasma membrane"/>
    <property type="evidence" value="ECO:0007669"/>
    <property type="project" value="TreeGrafter"/>
</dbReference>
<feature type="domain" description="Concentrative nucleoside transporter N-terminal" evidence="2">
    <location>
        <begin position="8"/>
        <end position="81"/>
    </location>
</feature>
<organism evidence="3 4">
    <name type="scientific">Bacillus cereus</name>
    <dbReference type="NCBI Taxonomy" id="1396"/>
    <lineage>
        <taxon>Bacteria</taxon>
        <taxon>Bacillati</taxon>
        <taxon>Bacillota</taxon>
        <taxon>Bacilli</taxon>
        <taxon>Bacillales</taxon>
        <taxon>Bacillaceae</taxon>
        <taxon>Bacillus</taxon>
        <taxon>Bacillus cereus group</taxon>
    </lineage>
</organism>
<dbReference type="InterPro" id="IPR008276">
    <property type="entry name" value="C_nuclsd_transpt"/>
</dbReference>
<keyword evidence="1" id="KW-1133">Transmembrane helix</keyword>
<feature type="transmembrane region" description="Helical" evidence="1">
    <location>
        <begin position="33"/>
        <end position="59"/>
    </location>
</feature>
<dbReference type="GO" id="GO:0005337">
    <property type="term" value="F:nucleoside transmembrane transporter activity"/>
    <property type="evidence" value="ECO:0007669"/>
    <property type="project" value="InterPro"/>
</dbReference>
<proteinExistence type="predicted"/>
<evidence type="ECO:0000313" key="3">
    <source>
        <dbReference type="EMBL" id="TKI97081.1"/>
    </source>
</evidence>